<evidence type="ECO:0000313" key="3">
    <source>
        <dbReference type="Proteomes" id="UP000266841"/>
    </source>
</evidence>
<gene>
    <name evidence="2" type="ORF">THAOC_09364</name>
</gene>
<proteinExistence type="predicted"/>
<accession>K0SVC2</accession>
<evidence type="ECO:0000313" key="2">
    <source>
        <dbReference type="EMBL" id="EJK69385.1"/>
    </source>
</evidence>
<keyword evidence="3" id="KW-1185">Reference proteome</keyword>
<protein>
    <submittedName>
        <fullName evidence="2">Uncharacterized protein</fullName>
    </submittedName>
</protein>
<name>K0SVC2_THAOC</name>
<dbReference type="EMBL" id="AGNL01010148">
    <property type="protein sequence ID" value="EJK69385.1"/>
    <property type="molecule type" value="Genomic_DNA"/>
</dbReference>
<feature type="compositionally biased region" description="Basic and acidic residues" evidence="1">
    <location>
        <begin position="99"/>
        <end position="110"/>
    </location>
</feature>
<comment type="caution">
    <text evidence="2">The sequence shown here is derived from an EMBL/GenBank/DDBJ whole genome shotgun (WGS) entry which is preliminary data.</text>
</comment>
<sequence length="682" mass="75364">MLEVDRCSPCCAAVQEERKLASEEKERCRLSSPQHGLPIFAPLQASRKNKIGEMISIERRRVGKSRGRQERVRSTRPVEGDSTVSTARSRSPSLGGDARSVRRDGASEDATVRFHRTGKKASTRRLHSTIPKEVVFYSACLGPLSTIILDHARCGFLTKAQTLLVNEKVDQFLRLNPDLDESIRTQPHLYEAALSRLQRALVFQNENSLDAHEAALCQAQSSLQYLNGSTRITVEYDGIENAVQDSGTFLLPNSVLFGDDLPSDLDACRADLVCAIKFHRDIVTRLRSDVDDAKKDLLLMVSSEDERIQFVADKQGRLEQGCPSTRDDPDTSSEVQRLWRVSTQTAEGVWAKMFPTVYARSKHSPEELNALKSIAARSFATSIFLSRLPMSNLPIQVVSDSRAQCQAAIKVDSEHARACGVSIECASSLFQRGNRRTDRGSYTSLRPSANSEVDAPSDFERADKAPVPMPSNNVSPRQPTRVPALSHREVKRRIGSSKQRRANLRALLFTLLGKFFSLLLPLSAGTRNLQRCSISASIAMMIVMSVTGLAASQLKATDVPSDVPSAPLDLHTSGEACPSNTVMEFMSHEIPSESVPSNAMGTCMIQSEHDSCHLPSPSTCMIQSEKSTWMIQSEHDSCHLPSPSSKPGSSFNEPFWIPEQDKCEYTSVCLHPLQFNQFLKCA</sequence>
<feature type="compositionally biased region" description="Polar residues" evidence="1">
    <location>
        <begin position="440"/>
        <end position="451"/>
    </location>
</feature>
<feature type="compositionally biased region" description="Polar residues" evidence="1">
    <location>
        <begin position="82"/>
        <end position="92"/>
    </location>
</feature>
<organism evidence="2 3">
    <name type="scientific">Thalassiosira oceanica</name>
    <name type="common">Marine diatom</name>
    <dbReference type="NCBI Taxonomy" id="159749"/>
    <lineage>
        <taxon>Eukaryota</taxon>
        <taxon>Sar</taxon>
        <taxon>Stramenopiles</taxon>
        <taxon>Ochrophyta</taxon>
        <taxon>Bacillariophyta</taxon>
        <taxon>Coscinodiscophyceae</taxon>
        <taxon>Thalassiosirophycidae</taxon>
        <taxon>Thalassiosirales</taxon>
        <taxon>Thalassiosiraceae</taxon>
        <taxon>Thalassiosira</taxon>
    </lineage>
</organism>
<dbReference type="Proteomes" id="UP000266841">
    <property type="component" value="Unassembled WGS sequence"/>
</dbReference>
<reference evidence="2 3" key="1">
    <citation type="journal article" date="2012" name="Genome Biol.">
        <title>Genome and low-iron response of an oceanic diatom adapted to chronic iron limitation.</title>
        <authorList>
            <person name="Lommer M."/>
            <person name="Specht M."/>
            <person name="Roy A.S."/>
            <person name="Kraemer L."/>
            <person name="Andreson R."/>
            <person name="Gutowska M.A."/>
            <person name="Wolf J."/>
            <person name="Bergner S.V."/>
            <person name="Schilhabel M.B."/>
            <person name="Klostermeier U.C."/>
            <person name="Beiko R.G."/>
            <person name="Rosenstiel P."/>
            <person name="Hippler M."/>
            <person name="Laroche J."/>
        </authorList>
    </citation>
    <scope>NUCLEOTIDE SEQUENCE [LARGE SCALE GENOMIC DNA]</scope>
    <source>
        <strain evidence="2 3">CCMP1005</strain>
    </source>
</reference>
<feature type="region of interest" description="Disordered" evidence="1">
    <location>
        <begin position="436"/>
        <end position="483"/>
    </location>
</feature>
<feature type="compositionally biased region" description="Basic and acidic residues" evidence="1">
    <location>
        <begin position="67"/>
        <end position="79"/>
    </location>
</feature>
<dbReference type="AlphaFoldDB" id="K0SVC2"/>
<evidence type="ECO:0000256" key="1">
    <source>
        <dbReference type="SAM" id="MobiDB-lite"/>
    </source>
</evidence>
<feature type="region of interest" description="Disordered" evidence="1">
    <location>
        <begin position="61"/>
        <end position="110"/>
    </location>
</feature>